<keyword evidence="2" id="KW-1003">Cell membrane</keyword>
<keyword evidence="4 6" id="KW-1133">Transmembrane helix</keyword>
<evidence type="ECO:0000256" key="4">
    <source>
        <dbReference type="ARBA" id="ARBA00022989"/>
    </source>
</evidence>
<dbReference type="PANTHER" id="PTHR42770:SF11">
    <property type="entry name" value="INNER MEMBRANE TRANSPORT PROTEIN YBAT"/>
    <property type="match status" value="1"/>
</dbReference>
<name>A0A9X0R034_9PROT</name>
<comment type="caution">
    <text evidence="7">The sequence shown here is derived from an EMBL/GenBank/DDBJ whole genome shotgun (WGS) entry which is preliminary data.</text>
</comment>
<evidence type="ECO:0000256" key="6">
    <source>
        <dbReference type="SAM" id="Phobius"/>
    </source>
</evidence>
<feature type="transmembrane region" description="Helical" evidence="6">
    <location>
        <begin position="464"/>
        <end position="484"/>
    </location>
</feature>
<dbReference type="Pfam" id="PF13520">
    <property type="entry name" value="AA_permease_2"/>
    <property type="match status" value="1"/>
</dbReference>
<proteinExistence type="predicted"/>
<feature type="transmembrane region" description="Helical" evidence="6">
    <location>
        <begin position="144"/>
        <end position="168"/>
    </location>
</feature>
<keyword evidence="8" id="KW-1185">Reference proteome</keyword>
<feature type="transmembrane region" description="Helical" evidence="6">
    <location>
        <begin position="180"/>
        <end position="199"/>
    </location>
</feature>
<dbReference type="GO" id="GO:0022857">
    <property type="term" value="F:transmembrane transporter activity"/>
    <property type="evidence" value="ECO:0007669"/>
    <property type="project" value="InterPro"/>
</dbReference>
<dbReference type="PANTHER" id="PTHR42770">
    <property type="entry name" value="AMINO ACID TRANSPORTER-RELATED"/>
    <property type="match status" value="1"/>
</dbReference>
<feature type="transmembrane region" description="Helical" evidence="6">
    <location>
        <begin position="285"/>
        <end position="309"/>
    </location>
</feature>
<accession>A0A9X0R034</accession>
<dbReference type="InterPro" id="IPR050367">
    <property type="entry name" value="APC_superfamily"/>
</dbReference>
<feature type="transmembrane region" description="Helical" evidence="6">
    <location>
        <begin position="244"/>
        <end position="264"/>
    </location>
</feature>
<evidence type="ECO:0000256" key="1">
    <source>
        <dbReference type="ARBA" id="ARBA00004651"/>
    </source>
</evidence>
<feature type="transmembrane region" description="Helical" evidence="6">
    <location>
        <begin position="206"/>
        <end position="232"/>
    </location>
</feature>
<feature type="transmembrane region" description="Helical" evidence="6">
    <location>
        <begin position="100"/>
        <end position="123"/>
    </location>
</feature>
<feature type="transmembrane region" description="Helical" evidence="6">
    <location>
        <begin position="329"/>
        <end position="352"/>
    </location>
</feature>
<gene>
    <name evidence="7" type="ORF">H7965_16995</name>
</gene>
<dbReference type="Gene3D" id="1.20.1740.10">
    <property type="entry name" value="Amino acid/polyamine transporter I"/>
    <property type="match status" value="1"/>
</dbReference>
<evidence type="ECO:0000256" key="5">
    <source>
        <dbReference type="ARBA" id="ARBA00023136"/>
    </source>
</evidence>
<keyword evidence="5 6" id="KW-0472">Membrane</keyword>
<dbReference type="AlphaFoldDB" id="A0A9X0R034"/>
<evidence type="ECO:0000256" key="2">
    <source>
        <dbReference type="ARBA" id="ARBA00022475"/>
    </source>
</evidence>
<comment type="subcellular location">
    <subcellularLocation>
        <location evidence="1">Cell membrane</location>
        <topology evidence="1">Multi-pass membrane protein</topology>
    </subcellularLocation>
</comment>
<evidence type="ECO:0000313" key="7">
    <source>
        <dbReference type="EMBL" id="MBC4017014.1"/>
    </source>
</evidence>
<feature type="transmembrane region" description="Helical" evidence="6">
    <location>
        <begin position="383"/>
        <end position="401"/>
    </location>
</feature>
<keyword evidence="3 6" id="KW-0812">Transmembrane</keyword>
<evidence type="ECO:0000313" key="8">
    <source>
        <dbReference type="Proteomes" id="UP000600101"/>
    </source>
</evidence>
<dbReference type="PIRSF" id="PIRSF006060">
    <property type="entry name" value="AA_transporter"/>
    <property type="match status" value="1"/>
</dbReference>
<dbReference type="PROSITE" id="PS50283">
    <property type="entry name" value="NA_SOLUT_SYMP_3"/>
    <property type="match status" value="1"/>
</dbReference>
<dbReference type="GO" id="GO:0005886">
    <property type="term" value="C:plasma membrane"/>
    <property type="evidence" value="ECO:0007669"/>
    <property type="project" value="UniProtKB-SubCell"/>
</dbReference>
<protein>
    <submittedName>
        <fullName evidence="7">Amino acid permease</fullName>
    </submittedName>
</protein>
<feature type="transmembrane region" description="Helical" evidence="6">
    <location>
        <begin position="73"/>
        <end position="94"/>
    </location>
</feature>
<feature type="transmembrane region" description="Helical" evidence="6">
    <location>
        <begin position="438"/>
        <end position="458"/>
    </location>
</feature>
<organism evidence="7 8">
    <name type="scientific">Siccirubricoccus deserti</name>
    <dbReference type="NCBI Taxonomy" id="2013562"/>
    <lineage>
        <taxon>Bacteria</taxon>
        <taxon>Pseudomonadati</taxon>
        <taxon>Pseudomonadota</taxon>
        <taxon>Alphaproteobacteria</taxon>
        <taxon>Acetobacterales</taxon>
        <taxon>Roseomonadaceae</taxon>
        <taxon>Siccirubricoccus</taxon>
    </lineage>
</organism>
<dbReference type="EMBL" id="JACOMF010000021">
    <property type="protein sequence ID" value="MBC4017014.1"/>
    <property type="molecule type" value="Genomic_DNA"/>
</dbReference>
<feature type="transmembrane region" description="Helical" evidence="6">
    <location>
        <begin position="407"/>
        <end position="426"/>
    </location>
</feature>
<sequence>MLASPGDTTIRWPGHQQGCCTSDRAAACVQVLVAHRQGFGRAARRCEIRSEVEVSDPASGNPTLRRSIGPFQLFAYTLGGMLGAGVYGLIGRAAGELGGAVWLGFAVAMVAALLTGLSYASLGSRYPRAGGAAYITHRTFHRPLLTWMVGLAVMASGLTSVATQSWVVAENLLRLNAVPAIPPVLIALGFLLLIAGVVFRGIRESMWINVLCTMVEAGGLLLVIAVGLPYWGGADLLETPSAEGIGAGLLLQGAILTFFAFIGFEDTLNVAEECRDPHRTVPIGIVSAMIAATLLYMAVAVTAVSVVPWRELAVMPGPLAEVMNRAAPWLPGWIYVAITVFAVANTALLNYVTASRLTYGMAQHGLLPAALGRVHPRTRTPHVAVVALFFVVMALMLAGNITQLASATVLLLLAVFTGVNIALLVLQRRPGEPKGGFEVPAAVPALGALVCATLLANRVTSSDWHAPALAGAVLVVIAVAFAVVRPRNVVPAT</sequence>
<reference evidence="7" key="1">
    <citation type="submission" date="2020-08" db="EMBL/GenBank/DDBJ databases">
        <authorList>
            <person name="Hu Y."/>
            <person name="Nguyen S.V."/>
            <person name="Li F."/>
            <person name="Fanning S."/>
        </authorList>
    </citation>
    <scope>NUCLEOTIDE SEQUENCE</scope>
    <source>
        <strain evidence="7">SYSU D8009</strain>
    </source>
</reference>
<dbReference type="Proteomes" id="UP000600101">
    <property type="component" value="Unassembled WGS sequence"/>
</dbReference>
<evidence type="ECO:0000256" key="3">
    <source>
        <dbReference type="ARBA" id="ARBA00022692"/>
    </source>
</evidence>
<dbReference type="InterPro" id="IPR002293">
    <property type="entry name" value="AA/rel_permease1"/>
</dbReference>
<dbReference type="InterPro" id="IPR001734">
    <property type="entry name" value="Na/solute_symporter"/>
</dbReference>